<dbReference type="RefSeq" id="WP_249331471.1">
    <property type="nucleotide sequence ID" value="NZ_JACRSY010000003.1"/>
</dbReference>
<reference evidence="10" key="1">
    <citation type="submission" date="2020-08" db="EMBL/GenBank/DDBJ databases">
        <title>Genome public.</title>
        <authorList>
            <person name="Liu C."/>
            <person name="Sun Q."/>
        </authorList>
    </citation>
    <scope>NUCLEOTIDE SEQUENCE</scope>
    <source>
        <strain evidence="10">NSJ-12</strain>
    </source>
</reference>
<dbReference type="InterPro" id="IPR027417">
    <property type="entry name" value="P-loop_NTPase"/>
</dbReference>
<dbReference type="GO" id="GO:0042626">
    <property type="term" value="F:ATPase-coupled transmembrane transporter activity"/>
    <property type="evidence" value="ECO:0007669"/>
    <property type="project" value="TreeGrafter"/>
</dbReference>
<comment type="caution">
    <text evidence="10">The sequence shown here is derived from an EMBL/GenBank/DDBJ whole genome shotgun (WGS) entry which is preliminary data.</text>
</comment>
<dbReference type="PROSITE" id="PS50893">
    <property type="entry name" value="ABC_TRANSPORTER_2"/>
    <property type="match status" value="2"/>
</dbReference>
<evidence type="ECO:0000256" key="2">
    <source>
        <dbReference type="ARBA" id="ARBA00005417"/>
    </source>
</evidence>
<dbReference type="Gene3D" id="3.40.50.300">
    <property type="entry name" value="P-loop containing nucleotide triphosphate hydrolases"/>
    <property type="match status" value="2"/>
</dbReference>
<name>A0A926EFB3_9FIRM</name>
<keyword evidence="8" id="KW-0472">Membrane</keyword>
<dbReference type="CDD" id="cd03225">
    <property type="entry name" value="ABC_cobalt_CbiO_domain1"/>
    <property type="match status" value="2"/>
</dbReference>
<evidence type="ECO:0000256" key="8">
    <source>
        <dbReference type="ARBA" id="ARBA00023136"/>
    </source>
</evidence>
<feature type="domain" description="ABC transporter" evidence="9">
    <location>
        <begin position="302"/>
        <end position="521"/>
    </location>
</feature>
<organism evidence="10 11">
    <name type="scientific">Zhenhengia yiwuensis</name>
    <dbReference type="NCBI Taxonomy" id="2763666"/>
    <lineage>
        <taxon>Bacteria</taxon>
        <taxon>Bacillati</taxon>
        <taxon>Bacillota</taxon>
        <taxon>Clostridia</taxon>
        <taxon>Lachnospirales</taxon>
        <taxon>Lachnospiraceae</taxon>
        <taxon>Zhenhengia</taxon>
    </lineage>
</organism>
<keyword evidence="7" id="KW-1278">Translocase</keyword>
<dbReference type="EMBL" id="JACRSY010000003">
    <property type="protein sequence ID" value="MBC8578489.1"/>
    <property type="molecule type" value="Genomic_DNA"/>
</dbReference>
<evidence type="ECO:0000256" key="5">
    <source>
        <dbReference type="ARBA" id="ARBA00022741"/>
    </source>
</evidence>
<dbReference type="InterPro" id="IPR015856">
    <property type="entry name" value="ABC_transpr_CbiO/EcfA_su"/>
</dbReference>
<evidence type="ECO:0000259" key="9">
    <source>
        <dbReference type="PROSITE" id="PS50893"/>
    </source>
</evidence>
<dbReference type="GO" id="GO:0043190">
    <property type="term" value="C:ATP-binding cassette (ABC) transporter complex"/>
    <property type="evidence" value="ECO:0007669"/>
    <property type="project" value="TreeGrafter"/>
</dbReference>
<keyword evidence="4" id="KW-1003">Cell membrane</keyword>
<dbReference type="InterPro" id="IPR050095">
    <property type="entry name" value="ECF_ABC_transporter_ATP-bd"/>
</dbReference>
<dbReference type="InterPro" id="IPR003593">
    <property type="entry name" value="AAA+_ATPase"/>
</dbReference>
<proteinExistence type="inferred from homology"/>
<evidence type="ECO:0000256" key="1">
    <source>
        <dbReference type="ARBA" id="ARBA00004202"/>
    </source>
</evidence>
<evidence type="ECO:0000256" key="6">
    <source>
        <dbReference type="ARBA" id="ARBA00022840"/>
    </source>
</evidence>
<dbReference type="Proteomes" id="UP000655830">
    <property type="component" value="Unassembled WGS sequence"/>
</dbReference>
<dbReference type="InterPro" id="IPR017871">
    <property type="entry name" value="ABC_transporter-like_CS"/>
</dbReference>
<keyword evidence="6 10" id="KW-0067">ATP-binding</keyword>
<protein>
    <submittedName>
        <fullName evidence="10">ATP-binding cassette domain-containing protein</fullName>
    </submittedName>
</protein>
<dbReference type="AlphaFoldDB" id="A0A926EFB3"/>
<comment type="similarity">
    <text evidence="2">Belongs to the ABC transporter superfamily.</text>
</comment>
<keyword evidence="3" id="KW-0813">Transport</keyword>
<keyword evidence="5" id="KW-0547">Nucleotide-binding</keyword>
<gene>
    <name evidence="10" type="ORF">H8718_02935</name>
</gene>
<evidence type="ECO:0000256" key="7">
    <source>
        <dbReference type="ARBA" id="ARBA00022967"/>
    </source>
</evidence>
<dbReference type="GO" id="GO:0005524">
    <property type="term" value="F:ATP binding"/>
    <property type="evidence" value="ECO:0007669"/>
    <property type="project" value="UniProtKB-KW"/>
</dbReference>
<dbReference type="PANTHER" id="PTHR43553">
    <property type="entry name" value="HEAVY METAL TRANSPORTER"/>
    <property type="match status" value="1"/>
</dbReference>
<evidence type="ECO:0000256" key="4">
    <source>
        <dbReference type="ARBA" id="ARBA00022475"/>
    </source>
</evidence>
<dbReference type="Pfam" id="PF00005">
    <property type="entry name" value="ABC_tran"/>
    <property type="match status" value="2"/>
</dbReference>
<dbReference type="SUPFAM" id="SSF52540">
    <property type="entry name" value="P-loop containing nucleoside triphosphate hydrolases"/>
    <property type="match status" value="2"/>
</dbReference>
<evidence type="ECO:0000256" key="3">
    <source>
        <dbReference type="ARBA" id="ARBA00022448"/>
    </source>
</evidence>
<evidence type="ECO:0000313" key="10">
    <source>
        <dbReference type="EMBL" id="MBC8578489.1"/>
    </source>
</evidence>
<dbReference type="InterPro" id="IPR003439">
    <property type="entry name" value="ABC_transporter-like_ATP-bd"/>
</dbReference>
<feature type="domain" description="ABC transporter" evidence="9">
    <location>
        <begin position="4"/>
        <end position="242"/>
    </location>
</feature>
<comment type="subcellular location">
    <subcellularLocation>
        <location evidence="1">Cell membrane</location>
        <topology evidence="1">Peripheral membrane protein</topology>
    </subcellularLocation>
</comment>
<dbReference type="SMART" id="SM00382">
    <property type="entry name" value="AAA"/>
    <property type="match status" value="2"/>
</dbReference>
<keyword evidence="11" id="KW-1185">Reference proteome</keyword>
<evidence type="ECO:0000313" key="11">
    <source>
        <dbReference type="Proteomes" id="UP000655830"/>
    </source>
</evidence>
<dbReference type="GO" id="GO:0016887">
    <property type="term" value="F:ATP hydrolysis activity"/>
    <property type="evidence" value="ECO:0007669"/>
    <property type="project" value="InterPro"/>
</dbReference>
<sequence>MALYEINHLTFTYPLHPIPTLQDINLSIHKGDFVLLFGPSGSGKSTLLRQLKKEVWPVGERTGTLVFEGQLLEHLPNDKSASRIGMVFQNPDQQIVMSTVYEELAFGMENLGFDPKEMQRRIGEISTFLGINHWLYKSTSELSGGQKQLLNLASVMTLYPDVLLLDEPTSQLDPIATQNFLNILGRLNEEFSITIIMTEHHLEEVFPLVDMVYVLEKGMLTYTGKVREAIYTLYKKDVASLMGYLPSVSRLYMQIEHEALASQLPLTPKEAKVWFDKLPEEYFHPLQLELASPSPSEVPILLSCQDIYFQYTKDSPLVLERIRLDVPMGAFLAILGGNGSGKSTFLKVLAGILPALKGKIKTKASIGYLPQNPMALFHEPTVLSQLQNALPQKLSQDEEDELSKLISFLSLQPLLEHHPYDLSGGEMQKVALATVLLTKPDLLLLDEPTKGLDPYFKKQLAQYLNALLQQGKTIIMVSHDMEFVARYATLTTLMFSGKLLSLQPTTAFFSNNVFYTTSIHRTVKARLPHAITLEEVNHLVRN</sequence>
<dbReference type="PROSITE" id="PS00211">
    <property type="entry name" value="ABC_TRANSPORTER_1"/>
    <property type="match status" value="2"/>
</dbReference>
<dbReference type="PANTHER" id="PTHR43553:SF27">
    <property type="entry name" value="ENERGY-COUPLING FACTOR TRANSPORTER ATP-BINDING PROTEIN ECFA2"/>
    <property type="match status" value="1"/>
</dbReference>
<accession>A0A926EFB3</accession>